<gene>
    <name evidence="4" type="ORF">PBAH0796_LOCUS18582</name>
</gene>
<dbReference type="SMART" id="SM00184">
    <property type="entry name" value="RING"/>
    <property type="match status" value="1"/>
</dbReference>
<dbReference type="SUPFAM" id="SSF57850">
    <property type="entry name" value="RING/U-box"/>
    <property type="match status" value="1"/>
</dbReference>
<dbReference type="EMBL" id="HBEG01030392">
    <property type="protein sequence ID" value="CAD8367835.1"/>
    <property type="molecule type" value="Transcribed_RNA"/>
</dbReference>
<feature type="domain" description="RING-type" evidence="3">
    <location>
        <begin position="473"/>
        <end position="532"/>
    </location>
</feature>
<accession>A0A7S0AM26</accession>
<dbReference type="InterPro" id="IPR001841">
    <property type="entry name" value="Znf_RING"/>
</dbReference>
<proteinExistence type="predicted"/>
<keyword evidence="1" id="KW-0862">Zinc</keyword>
<feature type="region of interest" description="Disordered" evidence="2">
    <location>
        <begin position="433"/>
        <end position="465"/>
    </location>
</feature>
<evidence type="ECO:0000313" key="4">
    <source>
        <dbReference type="EMBL" id="CAD8367835.1"/>
    </source>
</evidence>
<name>A0A7S0AM26_9DINO</name>
<evidence type="ECO:0000256" key="2">
    <source>
        <dbReference type="SAM" id="MobiDB-lite"/>
    </source>
</evidence>
<dbReference type="GO" id="GO:0008270">
    <property type="term" value="F:zinc ion binding"/>
    <property type="evidence" value="ECO:0007669"/>
    <property type="project" value="UniProtKB-KW"/>
</dbReference>
<evidence type="ECO:0000256" key="1">
    <source>
        <dbReference type="PROSITE-ProRule" id="PRU00175"/>
    </source>
</evidence>
<keyword evidence="1" id="KW-0479">Metal-binding</keyword>
<protein>
    <recommendedName>
        <fullName evidence="3">RING-type domain-containing protein</fullName>
    </recommendedName>
</protein>
<sequence length="544" mass="57930">MQELSVAEGGNRRRDFADVVWQIAECRGCDEVVIRYDCGHVIAADVWAPSLPRTRDYGTQEAERRRFMQHSLFVLTKDPGSPKVQIAVPEGRCRHCGRGQRQVLICGPLQMDLSEDRARGGGPGARPLASARRLELPLSSHAFLAAMGQVCRLPGNVAPPPLVRGGLSRGAVIRPFDGPPLPREGLRQWTRREVEDELRTQLARCEGGAACALLVLTLTGLSVFALQLGLNSSAGAGGASAGSSGTEGGSANTSTSQSTFSLATQALWGPPDAAGSSLLWSLVARPLWYAAVALLAPPLWLLDLAVAVPRFVLLDVCFGLVRGLILQPCGWILGFTVEVVRGSAVLLFRCALLRPTAVLSQIPVTNPMAVSMALSLLVAALSAPQPPSLSLPSLWGELPNLEIAKGLRRAASRSKSLAPLVQRLRMLSHWASTRKDRRQKGGVRGVPATRGQKAGQKEGKATPASSQQSAPACFVCLDRLSRYILEPCGHRVVCEECAVQLVENAVRSRSSSETAGGAHHSAERGGGACPLCGLVITRAMRLFS</sequence>
<evidence type="ECO:0000259" key="3">
    <source>
        <dbReference type="PROSITE" id="PS50089"/>
    </source>
</evidence>
<reference evidence="4" key="1">
    <citation type="submission" date="2021-01" db="EMBL/GenBank/DDBJ databases">
        <authorList>
            <person name="Corre E."/>
            <person name="Pelletier E."/>
            <person name="Niang G."/>
            <person name="Scheremetjew M."/>
            <person name="Finn R."/>
            <person name="Kale V."/>
            <person name="Holt S."/>
            <person name="Cochrane G."/>
            <person name="Meng A."/>
            <person name="Brown T."/>
            <person name="Cohen L."/>
        </authorList>
    </citation>
    <scope>NUCLEOTIDE SEQUENCE</scope>
    <source>
        <strain evidence="4">Pbaha01</strain>
    </source>
</reference>
<keyword evidence="1" id="KW-0863">Zinc-finger</keyword>
<dbReference type="Pfam" id="PF13920">
    <property type="entry name" value="zf-C3HC4_3"/>
    <property type="match status" value="1"/>
</dbReference>
<dbReference type="AlphaFoldDB" id="A0A7S0AM26"/>
<dbReference type="PROSITE" id="PS50089">
    <property type="entry name" value="ZF_RING_2"/>
    <property type="match status" value="1"/>
</dbReference>
<organism evidence="4">
    <name type="scientific">Pyrodinium bahamense</name>
    <dbReference type="NCBI Taxonomy" id="73915"/>
    <lineage>
        <taxon>Eukaryota</taxon>
        <taxon>Sar</taxon>
        <taxon>Alveolata</taxon>
        <taxon>Dinophyceae</taxon>
        <taxon>Gonyaulacales</taxon>
        <taxon>Pyrocystaceae</taxon>
        <taxon>Pyrodinium</taxon>
    </lineage>
</organism>
<dbReference type="InterPro" id="IPR013083">
    <property type="entry name" value="Znf_RING/FYVE/PHD"/>
</dbReference>
<dbReference type="Gene3D" id="3.30.40.10">
    <property type="entry name" value="Zinc/RING finger domain, C3HC4 (zinc finger)"/>
    <property type="match status" value="1"/>
</dbReference>